<protein>
    <recommendedName>
        <fullName evidence="2">Phosphodiester glycosidase domain-containing protein</fullName>
    </recommendedName>
</protein>
<evidence type="ECO:0000313" key="3">
    <source>
        <dbReference type="EMBL" id="EHL10978.1"/>
    </source>
</evidence>
<feature type="compositionally biased region" description="Polar residues" evidence="1">
    <location>
        <begin position="106"/>
        <end position="124"/>
    </location>
</feature>
<dbReference type="RefSeq" id="WP_009536927.1">
    <property type="nucleotide sequence ID" value="NZ_JH414505.1"/>
</dbReference>
<keyword evidence="4" id="KW-1185">Reference proteome</keyword>
<dbReference type="HOGENOM" id="CLU_049565_0_1_9"/>
<name>G9WW41_9FIRM</name>
<evidence type="ECO:0000313" key="4">
    <source>
        <dbReference type="Proteomes" id="UP000003527"/>
    </source>
</evidence>
<dbReference type="PATRIC" id="fig|796944.3.peg.1866"/>
<feature type="domain" description="Phosphodiester glycosidase" evidence="2">
    <location>
        <begin position="192"/>
        <end position="369"/>
    </location>
</feature>
<feature type="region of interest" description="Disordered" evidence="1">
    <location>
        <begin position="69"/>
        <end position="124"/>
    </location>
</feature>
<dbReference type="Pfam" id="PF09992">
    <property type="entry name" value="NAGPA"/>
    <property type="match status" value="1"/>
</dbReference>
<dbReference type="PANTHER" id="PTHR40446:SF2">
    <property type="entry name" value="N-ACETYLGLUCOSAMINE-1-PHOSPHODIESTER ALPHA-N-ACETYLGLUCOSAMINIDASE"/>
    <property type="match status" value="1"/>
</dbReference>
<dbReference type="InterPro" id="IPR018711">
    <property type="entry name" value="NAGPA"/>
</dbReference>
<sequence length="374" mass="39541">MKRLNTKKAGLLYGLVLFSYTSYALLDTFVIPHPMKTVLAESANIEATSGIKESIEAKINEKLGLSESAETSLTENTNGNSSYSTGQSTSEAENSSGSAVSSSEANDTSENSANTGGSTNLTASSTVEGGTVIGSYSDSNVSITLKEYREYDSAIYVADVTVSDVSYLKTALASNTYGRNITDTTSDMASENNAILAINGDYYGARQSGYVIRNGSLYRNSSGNRDALAIMKNGEFRFVTEGETSAETLLENGALQVFSFGPVLLQDGSISVTENEEVGMAMASNPRTAIGYLGKNHYVFVVSDGRTSESAGLSLYELASFMKNLGVVDAYNLDGGGSSTMVFKGKIINTPTTNGHSSEERAVSDILYIGGKQS</sequence>
<feature type="compositionally biased region" description="Low complexity" evidence="1">
    <location>
        <begin position="90"/>
        <end position="105"/>
    </location>
</feature>
<evidence type="ECO:0000256" key="1">
    <source>
        <dbReference type="SAM" id="MobiDB-lite"/>
    </source>
</evidence>
<organism evidence="3 4">
    <name type="scientific">Oribacterium asaccharolyticum ACB7</name>
    <dbReference type="NCBI Taxonomy" id="796944"/>
    <lineage>
        <taxon>Bacteria</taxon>
        <taxon>Bacillati</taxon>
        <taxon>Bacillota</taxon>
        <taxon>Clostridia</taxon>
        <taxon>Lachnospirales</taxon>
        <taxon>Lachnospiraceae</taxon>
        <taxon>Oribacterium</taxon>
    </lineage>
</organism>
<evidence type="ECO:0000259" key="2">
    <source>
        <dbReference type="Pfam" id="PF09992"/>
    </source>
</evidence>
<feature type="compositionally biased region" description="Polar residues" evidence="1">
    <location>
        <begin position="69"/>
        <end position="89"/>
    </location>
</feature>
<accession>G9WW41</accession>
<comment type="caution">
    <text evidence="3">The sequence shown here is derived from an EMBL/GenBank/DDBJ whole genome shotgun (WGS) entry which is preliminary data.</text>
</comment>
<gene>
    <name evidence="3" type="ORF">HMPREF9624_01125</name>
</gene>
<dbReference type="Proteomes" id="UP000003527">
    <property type="component" value="Unassembled WGS sequence"/>
</dbReference>
<dbReference type="AlphaFoldDB" id="G9WW41"/>
<reference evidence="3 4" key="1">
    <citation type="submission" date="2011-08" db="EMBL/GenBank/DDBJ databases">
        <title>The Genome Sequence of Oribacterium sp. ACB7.</title>
        <authorList>
            <consortium name="The Broad Institute Genome Sequencing Platform"/>
            <person name="Earl A."/>
            <person name="Ward D."/>
            <person name="Feldgarden M."/>
            <person name="Gevers D."/>
            <person name="Sizova M."/>
            <person name="Hazen A."/>
            <person name="Epstein S."/>
            <person name="Young S.K."/>
            <person name="Zeng Q."/>
            <person name="Gargeya S."/>
            <person name="Fitzgerald M."/>
            <person name="Haas B."/>
            <person name="Abouelleil A."/>
            <person name="Alvarado L."/>
            <person name="Arachchi H.M."/>
            <person name="Berlin A."/>
            <person name="Brown A."/>
            <person name="Chapman S.B."/>
            <person name="Chen Z."/>
            <person name="Dunbar C."/>
            <person name="Freedman E."/>
            <person name="Gearin G."/>
            <person name="Gellesch M."/>
            <person name="Goldberg J."/>
            <person name="Griggs A."/>
            <person name="Gujja S."/>
            <person name="Heiman D."/>
            <person name="Howarth C."/>
            <person name="Larson L."/>
            <person name="Lui A."/>
            <person name="MacDonald P.J.P."/>
            <person name="Montmayeur A."/>
            <person name="Murphy C."/>
            <person name="Neiman D."/>
            <person name="Pearson M."/>
            <person name="Priest M."/>
            <person name="Roberts A."/>
            <person name="Saif S."/>
            <person name="Shea T."/>
            <person name="Shenoy N."/>
            <person name="Sisk P."/>
            <person name="Stolte C."/>
            <person name="Sykes S."/>
            <person name="Wortman J."/>
            <person name="Nusbaum C."/>
            <person name="Birren B."/>
        </authorList>
    </citation>
    <scope>NUCLEOTIDE SEQUENCE [LARGE SCALE GENOMIC DNA]</scope>
    <source>
        <strain evidence="3 4">ACB7</strain>
    </source>
</reference>
<proteinExistence type="predicted"/>
<dbReference type="EMBL" id="AFZD01000018">
    <property type="protein sequence ID" value="EHL10978.1"/>
    <property type="molecule type" value="Genomic_DNA"/>
</dbReference>
<dbReference type="PANTHER" id="PTHR40446">
    <property type="entry name" value="N-ACETYLGLUCOSAMINE-1-PHOSPHODIESTER ALPHA-N-ACETYLGLUCOSAMINIDASE"/>
    <property type="match status" value="1"/>
</dbReference>